<dbReference type="Gene3D" id="3.40.190.170">
    <property type="entry name" value="Bacterial extracellular solute-binding protein, family 7"/>
    <property type="match status" value="1"/>
</dbReference>
<evidence type="ECO:0000256" key="2">
    <source>
        <dbReference type="PIRSR" id="PIRSR039026-1"/>
    </source>
</evidence>
<dbReference type="NCBIfam" id="NF037995">
    <property type="entry name" value="TRAP_S1"/>
    <property type="match status" value="1"/>
</dbReference>
<comment type="caution">
    <text evidence="5">The sequence shown here is derived from an EMBL/GenBank/DDBJ whole genome shotgun (WGS) entry which is preliminary data.</text>
</comment>
<evidence type="ECO:0000256" key="1">
    <source>
        <dbReference type="ARBA" id="ARBA00022729"/>
    </source>
</evidence>
<dbReference type="Gene3D" id="3.40.190.10">
    <property type="entry name" value="Periplasmic binding protein-like II"/>
    <property type="match status" value="1"/>
</dbReference>
<sequence length="362" mass="39522">MQRRKFLTLAASTAGVAIASPALAQSAPTVNWRMPSSFPRSLDTVWGSAEVIAEQTSVLTDGKFTIRPFAAGELVPPLQVLDAVQNGTTECGHTAGFYYLGKEPALVFDTGVPFGLTPRQQTAWLAYGGGKELMEELYGKFNAIVMPCGNTGAQMGGWFRKEIKQPEDFNGLRIRTPGLLSMVYEKLGAIPQQIAGSDIYPALEKGSLDAVEWVGPYDDEKLGFAKVAKYYYGPGVMELGANLAFNVNRDSWAKLPPQYQAALRAACAIAANDLLAKYDAKNIHALKLLVGQGVKLKSWPREVMDAMQSATKDVLEDYSAKDESFAKVLKSWRAFRDDQLLWASVNDGTAESYLMATRKQGL</sequence>
<dbReference type="GO" id="GO:0031317">
    <property type="term" value="C:tripartite ATP-independent periplasmic transporter complex"/>
    <property type="evidence" value="ECO:0007669"/>
    <property type="project" value="InterPro"/>
</dbReference>
<evidence type="ECO:0000256" key="4">
    <source>
        <dbReference type="SAM" id="SignalP"/>
    </source>
</evidence>
<feature type="signal peptide" evidence="4">
    <location>
        <begin position="1"/>
        <end position="24"/>
    </location>
</feature>
<feature type="binding site" evidence="3">
    <location>
        <position position="212"/>
    </location>
    <ligand>
        <name>substrate</name>
    </ligand>
</feature>
<dbReference type="AlphaFoldDB" id="A0A853F6P6"/>
<protein>
    <submittedName>
        <fullName evidence="5">TRAP transporter substrate-binding protein DctP</fullName>
    </submittedName>
</protein>
<dbReference type="OrthoDB" id="9769667at2"/>
<keyword evidence="1 4" id="KW-0732">Signal</keyword>
<keyword evidence="3" id="KW-0479">Metal-binding</keyword>
<dbReference type="GO" id="GO:0055085">
    <property type="term" value="P:transmembrane transport"/>
    <property type="evidence" value="ECO:0007669"/>
    <property type="project" value="InterPro"/>
</dbReference>
<feature type="binding site" evidence="3">
    <location>
        <position position="238"/>
    </location>
    <ligand>
        <name>substrate</name>
    </ligand>
</feature>
<name>A0A853F6P6_9BURK</name>
<dbReference type="Proteomes" id="UP000580517">
    <property type="component" value="Unassembled WGS sequence"/>
</dbReference>
<proteinExistence type="predicted"/>
<feature type="binding site" evidence="2">
    <location>
        <position position="175"/>
    </location>
    <ligand>
        <name>substrate</name>
    </ligand>
</feature>
<gene>
    <name evidence="5" type="primary">dctP</name>
    <name evidence="5" type="ORF">H0A68_02675</name>
</gene>
<evidence type="ECO:0000313" key="6">
    <source>
        <dbReference type="Proteomes" id="UP000580517"/>
    </source>
</evidence>
<dbReference type="PANTHER" id="PTHR33376">
    <property type="match status" value="1"/>
</dbReference>
<evidence type="ECO:0000313" key="5">
    <source>
        <dbReference type="EMBL" id="NYT35763.1"/>
    </source>
</evidence>
<keyword evidence="6" id="KW-1185">Reference proteome</keyword>
<dbReference type="PIRSF" id="PIRSF039026">
    <property type="entry name" value="SiaP"/>
    <property type="match status" value="1"/>
</dbReference>
<feature type="binding site" evidence="2">
    <location>
        <position position="154"/>
    </location>
    <ligand>
        <name>substrate</name>
    </ligand>
</feature>
<dbReference type="InterPro" id="IPR038404">
    <property type="entry name" value="TRAP_DctP_sf"/>
</dbReference>
<dbReference type="EMBL" id="JACCEW010000001">
    <property type="protein sequence ID" value="NYT35763.1"/>
    <property type="molecule type" value="Genomic_DNA"/>
</dbReference>
<dbReference type="RefSeq" id="WP_129967719.1">
    <property type="nucleotide sequence ID" value="NZ_JACCEW010000001.1"/>
</dbReference>
<dbReference type="GO" id="GO:0046872">
    <property type="term" value="F:metal ion binding"/>
    <property type="evidence" value="ECO:0007669"/>
    <property type="project" value="UniProtKB-KW"/>
</dbReference>
<dbReference type="InterPro" id="IPR026289">
    <property type="entry name" value="SBP_TakP-like"/>
</dbReference>
<feature type="binding site" evidence="3">
    <location>
        <position position="213"/>
    </location>
    <ligand>
        <name>Na(+)</name>
        <dbReference type="ChEBI" id="CHEBI:29101"/>
    </ligand>
</feature>
<reference evidence="5 6" key="1">
    <citation type="submission" date="2020-07" db="EMBL/GenBank/DDBJ databases">
        <title>Taxonomic revisions and descriptions of new bacterial species based on genomic comparisons in the high-G+C-content subgroup of the family Alcaligenaceae.</title>
        <authorList>
            <person name="Szabo A."/>
            <person name="Felfoldi T."/>
        </authorList>
    </citation>
    <scope>NUCLEOTIDE SEQUENCE [LARGE SCALE GENOMIC DNA]</scope>
    <source>
        <strain evidence="5 6">DSM 25264</strain>
    </source>
</reference>
<dbReference type="PANTHER" id="PTHR33376:SF5">
    <property type="entry name" value="EXTRACYTOPLASMIC SOLUTE RECEPTOR PROTEIN"/>
    <property type="match status" value="1"/>
</dbReference>
<feature type="chain" id="PRO_5032560046" evidence="4">
    <location>
        <begin position="25"/>
        <end position="362"/>
    </location>
</feature>
<evidence type="ECO:0000256" key="3">
    <source>
        <dbReference type="PIRSR" id="PIRSR039026-2"/>
    </source>
</evidence>
<organism evidence="5 6">
    <name type="scientific">Allopusillimonas soli</name>
    <dbReference type="NCBI Taxonomy" id="659016"/>
    <lineage>
        <taxon>Bacteria</taxon>
        <taxon>Pseudomonadati</taxon>
        <taxon>Pseudomonadota</taxon>
        <taxon>Betaproteobacteria</taxon>
        <taxon>Burkholderiales</taxon>
        <taxon>Alcaligenaceae</taxon>
        <taxon>Allopusillimonas</taxon>
    </lineage>
</organism>
<dbReference type="InterPro" id="IPR018389">
    <property type="entry name" value="DctP_fam"/>
</dbReference>
<dbReference type="Pfam" id="PF03480">
    <property type="entry name" value="DctP"/>
    <property type="match status" value="1"/>
</dbReference>
<accession>A0A853F6P6</accession>